<dbReference type="Proteomes" id="UP000053732">
    <property type="component" value="Unassembled WGS sequence"/>
</dbReference>
<dbReference type="SUPFAM" id="SSF51735">
    <property type="entry name" value="NAD(P)-binding Rossmann-fold domains"/>
    <property type="match status" value="1"/>
</dbReference>
<dbReference type="InterPro" id="IPR046346">
    <property type="entry name" value="Aminoacid_DH-like_N_sf"/>
</dbReference>
<dbReference type="PANTHER" id="PTHR48099">
    <property type="entry name" value="C-1-TETRAHYDROFOLATE SYNTHASE, CYTOPLASMIC-RELATED"/>
    <property type="match status" value="1"/>
</dbReference>
<sequence>MRTPLGEIVLPERISKSMYDQLSDRIRKFSKRLCLAGVLASDDAGSHQYAEWTRETCQTVGVDFCLIRLSPRNVATYIKALNVNPCIHGIIVYYPIFGDSRDEELKNIVNHAKDVEGLNREPSLRFPEATESPEQARLAPTLLPTLVPCTARAVEFILHHIGIYDQRLPAKQQLRKWEVCIINRSDVVGLPLARLMAGQGARIYSVDLTGVQLFHLDIAPYVVEKVQSVATQWTLQDAVRMSGVIISAVPHSAFKVETKWLQSGVICVNLSSYKNFEPDVLEIASKFVPRVGNLTIAALLNNLLDCVN</sequence>
<dbReference type="Pfam" id="PF00763">
    <property type="entry name" value="THF_DHG_CYH"/>
    <property type="match status" value="1"/>
</dbReference>
<dbReference type="AlphaFoldDB" id="A0A0G4NXR0"/>
<organism evidence="2 3">
    <name type="scientific">Penicillium camemberti (strain FM 013)</name>
    <dbReference type="NCBI Taxonomy" id="1429867"/>
    <lineage>
        <taxon>Eukaryota</taxon>
        <taxon>Fungi</taxon>
        <taxon>Dikarya</taxon>
        <taxon>Ascomycota</taxon>
        <taxon>Pezizomycotina</taxon>
        <taxon>Eurotiomycetes</taxon>
        <taxon>Eurotiomycetidae</taxon>
        <taxon>Eurotiales</taxon>
        <taxon>Aspergillaceae</taxon>
        <taxon>Penicillium</taxon>
    </lineage>
</organism>
<accession>A0A0G4NXR0</accession>
<dbReference type="Gene3D" id="3.40.50.10860">
    <property type="entry name" value="Leucine Dehydrogenase, chain A, domain 1"/>
    <property type="match status" value="1"/>
</dbReference>
<dbReference type="GO" id="GO:0005829">
    <property type="term" value="C:cytosol"/>
    <property type="evidence" value="ECO:0007669"/>
    <property type="project" value="TreeGrafter"/>
</dbReference>
<evidence type="ECO:0000259" key="1">
    <source>
        <dbReference type="Pfam" id="PF00763"/>
    </source>
</evidence>
<dbReference type="GO" id="GO:0004488">
    <property type="term" value="F:methylenetetrahydrofolate dehydrogenase (NADP+) activity"/>
    <property type="evidence" value="ECO:0007669"/>
    <property type="project" value="InterPro"/>
</dbReference>
<dbReference type="SUPFAM" id="SSF53223">
    <property type="entry name" value="Aminoacid dehydrogenase-like, N-terminal domain"/>
    <property type="match status" value="1"/>
</dbReference>
<dbReference type="InterPro" id="IPR020630">
    <property type="entry name" value="THF_DH/CycHdrlase_cat_dom"/>
</dbReference>
<dbReference type="Gene3D" id="3.40.50.720">
    <property type="entry name" value="NAD(P)-binding Rossmann-like Domain"/>
    <property type="match status" value="1"/>
</dbReference>
<dbReference type="STRING" id="1429867.A0A0G4NXR0"/>
<evidence type="ECO:0000313" key="2">
    <source>
        <dbReference type="EMBL" id="CRL18774.1"/>
    </source>
</evidence>
<dbReference type="GO" id="GO:0009113">
    <property type="term" value="P:purine nucleobase biosynthetic process"/>
    <property type="evidence" value="ECO:0007669"/>
    <property type="project" value="TreeGrafter"/>
</dbReference>
<gene>
    <name evidence="2" type="ORF">PCAMFM013_S002g000644</name>
</gene>
<proteinExistence type="predicted"/>
<evidence type="ECO:0000313" key="3">
    <source>
        <dbReference type="Proteomes" id="UP000053732"/>
    </source>
</evidence>
<name>A0A0G4NXR0_PENC3</name>
<feature type="domain" description="Tetrahydrofolate dehydrogenase/cyclohydrolase catalytic" evidence="1">
    <location>
        <begin position="13"/>
        <end position="116"/>
    </location>
</feature>
<dbReference type="GO" id="GO:0004487">
    <property type="term" value="F:methylenetetrahydrofolate dehydrogenase (NAD+) activity"/>
    <property type="evidence" value="ECO:0007669"/>
    <property type="project" value="TreeGrafter"/>
</dbReference>
<keyword evidence="3" id="KW-1185">Reference proteome</keyword>
<dbReference type="PRINTS" id="PR00085">
    <property type="entry name" value="THFDHDRGNASE"/>
</dbReference>
<dbReference type="GO" id="GO:0035999">
    <property type="term" value="P:tetrahydrofolate interconversion"/>
    <property type="evidence" value="ECO:0007669"/>
    <property type="project" value="TreeGrafter"/>
</dbReference>
<dbReference type="PANTHER" id="PTHR48099:SF3">
    <property type="entry name" value="METHYLENETETRAHYDROFOLATE DEHYDROGENASE [NAD(+)]"/>
    <property type="match status" value="1"/>
</dbReference>
<protein>
    <submittedName>
        <fullName evidence="2">Tetrahydrofolate dehydrogenase/cyclohydrolase</fullName>
    </submittedName>
</protein>
<dbReference type="GO" id="GO:0004477">
    <property type="term" value="F:methenyltetrahydrofolate cyclohydrolase activity"/>
    <property type="evidence" value="ECO:0007669"/>
    <property type="project" value="TreeGrafter"/>
</dbReference>
<dbReference type="InterPro" id="IPR000672">
    <property type="entry name" value="THF_DH/CycHdrlase"/>
</dbReference>
<dbReference type="EMBL" id="HG793135">
    <property type="protein sequence ID" value="CRL18774.1"/>
    <property type="molecule type" value="Genomic_DNA"/>
</dbReference>
<reference evidence="2 3" key="1">
    <citation type="journal article" date="2014" name="Nat. Commun.">
        <title>Multiple recent horizontal transfers of a large genomic region in cheese making fungi.</title>
        <authorList>
            <person name="Cheeseman K."/>
            <person name="Ropars J."/>
            <person name="Renault P."/>
            <person name="Dupont J."/>
            <person name="Gouzy J."/>
            <person name="Branca A."/>
            <person name="Abraham A.L."/>
            <person name="Ceppi M."/>
            <person name="Conseiller E."/>
            <person name="Debuchy R."/>
            <person name="Malagnac F."/>
            <person name="Goarin A."/>
            <person name="Silar P."/>
            <person name="Lacoste S."/>
            <person name="Sallet E."/>
            <person name="Bensimon A."/>
            <person name="Giraud T."/>
            <person name="Brygoo Y."/>
        </authorList>
    </citation>
    <scope>NUCLEOTIDE SEQUENCE [LARGE SCALE GENOMIC DNA]</scope>
    <source>
        <strain evidence="3">FM 013</strain>
    </source>
</reference>
<keyword evidence="2" id="KW-0378">Hydrolase</keyword>
<dbReference type="InterPro" id="IPR036291">
    <property type="entry name" value="NAD(P)-bd_dom_sf"/>
</dbReference>